<dbReference type="AlphaFoldDB" id="A0AA40AHN8"/>
<proteinExistence type="predicted"/>
<organism evidence="2 3">
    <name type="scientific">Lasiosphaeris hirsuta</name>
    <dbReference type="NCBI Taxonomy" id="260670"/>
    <lineage>
        <taxon>Eukaryota</taxon>
        <taxon>Fungi</taxon>
        <taxon>Dikarya</taxon>
        <taxon>Ascomycota</taxon>
        <taxon>Pezizomycotina</taxon>
        <taxon>Sordariomycetes</taxon>
        <taxon>Sordariomycetidae</taxon>
        <taxon>Sordariales</taxon>
        <taxon>Lasiosphaeriaceae</taxon>
        <taxon>Lasiosphaeris</taxon>
    </lineage>
</organism>
<accession>A0AA40AHN8</accession>
<keyword evidence="1" id="KW-0472">Membrane</keyword>
<evidence type="ECO:0000313" key="3">
    <source>
        <dbReference type="Proteomes" id="UP001172102"/>
    </source>
</evidence>
<evidence type="ECO:0000313" key="2">
    <source>
        <dbReference type="EMBL" id="KAK0716033.1"/>
    </source>
</evidence>
<dbReference type="Proteomes" id="UP001172102">
    <property type="component" value="Unassembled WGS sequence"/>
</dbReference>
<comment type="caution">
    <text evidence="2">The sequence shown here is derived from an EMBL/GenBank/DDBJ whole genome shotgun (WGS) entry which is preliminary data.</text>
</comment>
<reference evidence="2" key="1">
    <citation type="submission" date="2023-06" db="EMBL/GenBank/DDBJ databases">
        <title>Genome-scale phylogeny and comparative genomics of the fungal order Sordariales.</title>
        <authorList>
            <consortium name="Lawrence Berkeley National Laboratory"/>
            <person name="Hensen N."/>
            <person name="Bonometti L."/>
            <person name="Westerberg I."/>
            <person name="Brannstrom I.O."/>
            <person name="Guillou S."/>
            <person name="Cros-Aarteil S."/>
            <person name="Calhoun S."/>
            <person name="Haridas S."/>
            <person name="Kuo A."/>
            <person name="Mondo S."/>
            <person name="Pangilinan J."/>
            <person name="Riley R."/>
            <person name="Labutti K."/>
            <person name="Andreopoulos B."/>
            <person name="Lipzen A."/>
            <person name="Chen C."/>
            <person name="Yanf M."/>
            <person name="Daum C."/>
            <person name="Ng V."/>
            <person name="Clum A."/>
            <person name="Steindorff A."/>
            <person name="Ohm R."/>
            <person name="Martin F."/>
            <person name="Silar P."/>
            <person name="Natvig D."/>
            <person name="Lalanne C."/>
            <person name="Gautier V."/>
            <person name="Ament-Velasquez S.L."/>
            <person name="Kruys A."/>
            <person name="Hutchinson M.I."/>
            <person name="Powell A.J."/>
            <person name="Barry K."/>
            <person name="Miller A.N."/>
            <person name="Grigoriev I.V."/>
            <person name="Debuchy R."/>
            <person name="Gladieux P."/>
            <person name="Thoren M.H."/>
            <person name="Johannesson H."/>
        </authorList>
    </citation>
    <scope>NUCLEOTIDE SEQUENCE</scope>
    <source>
        <strain evidence="2">SMH4607-1</strain>
    </source>
</reference>
<name>A0AA40AHN8_9PEZI</name>
<gene>
    <name evidence="2" type="ORF">B0H67DRAFT_256178</name>
</gene>
<sequence>MLVGVGICDFLELFRDHIDLIPPETVATQGRALFNLTKGAPANDNGNAVTDEDVAKADLLLKILKKGSEIAPWMRSSFNIHVEKLDRKTLDEAAVRAFDRVEKATTNAIVSLRRLEILVGPEENDISADALAQSLRTLGEAMKEIVPLYNIATKENDKNKANLIICSATTIAGTLGSIVSVIAPPVGIAIGWAVVIVRFVTIMGSVGMVVNGVQLIGSTKLRQKIFKTGDNCHQIWLFLTLVMMRMGGRIPDGNDSLVKFAQLMAKTFNTVDVMNEWNDSDYVNTKVDVSRALLEKSVGEVKERINAKRRPHEDHEKDHRVL</sequence>
<keyword evidence="1" id="KW-0812">Transmembrane</keyword>
<feature type="transmembrane region" description="Helical" evidence="1">
    <location>
        <begin position="189"/>
        <end position="217"/>
    </location>
</feature>
<feature type="transmembrane region" description="Helical" evidence="1">
    <location>
        <begin position="163"/>
        <end position="183"/>
    </location>
</feature>
<protein>
    <submittedName>
        <fullName evidence="2">Uncharacterized protein</fullName>
    </submittedName>
</protein>
<evidence type="ECO:0000256" key="1">
    <source>
        <dbReference type="SAM" id="Phobius"/>
    </source>
</evidence>
<dbReference type="EMBL" id="JAUKUA010000004">
    <property type="protein sequence ID" value="KAK0716033.1"/>
    <property type="molecule type" value="Genomic_DNA"/>
</dbReference>
<keyword evidence="1" id="KW-1133">Transmembrane helix</keyword>
<keyword evidence="3" id="KW-1185">Reference proteome</keyword>